<dbReference type="EC" id="2.1.1.37" evidence="1"/>
<dbReference type="Gene3D" id="3.40.50.150">
    <property type="entry name" value="Vaccinia Virus protein VP39"/>
    <property type="match status" value="1"/>
</dbReference>
<dbReference type="RefSeq" id="WP_015235417.1">
    <property type="nucleotide sequence ID" value="NC_019793.1"/>
</dbReference>
<dbReference type="PATRIC" id="fig|937777.3.peg.1570"/>
<dbReference type="PROSITE" id="PS51679">
    <property type="entry name" value="SAM_MT_C5"/>
    <property type="match status" value="1"/>
</dbReference>
<gene>
    <name evidence="7" type="ordered locus">Deipe_1568</name>
</gene>
<name>L0A0Z3_DEIPD</name>
<dbReference type="STRING" id="937777.Deipe_1568"/>
<sequence length="765" mass="82648">MSRKQQLPDAPLPLFSYLHGGEHLAGKMIVDLFAGGGGVSLGIETALGRSPDVAINHDEEAIAMHQVNHPYTRHYRSDVFEVDPIEATGGKPVALLWLSPDCKHHSRAKGGKPLDQKIRSLAWVGLKWAGKVRPDVIVLENVPDFRHWGRLVAQREALKGPDGKVLWPNKPKCKGHACRRWQRGMPKQHPPRGAIKLAEDGLTCLVADKRPRYRGRTFRTFVRELRALGYDVDFRTLVASDHGAPTIRERFFLIARCDGKAISWPEPTHGPGLLPVRTAAECIDWSIPTRTIFQPHARRKNDLEPNTLRRIAKGIDKFVLGASRPFLVQCNHGGHDFRQRSVDAPLVTITSSRDANAVVTPYFAPMSFGNDPAAVDAPAQVITTQGNKHTLIAPHLTKFQEHSPGQAADVPLDTVLSGATRFGLVAPHITKFREGSIGSGADAPLHTATAGGTPARPGTGNVHGLVGACLVKHNGGYCAPENASHSLEEPAPTVMAQGGPQALVSASLIGVGGRAGQSRPRTAAEAMHTITAKADTALAAAYLTQYNGTATVQPMDAATPTVSTVERFGLTTAHLTTYYGDKNACGDARGQELEAALATQTTENRHGLVTAHLLRQYGSNDAREVGDALGSITTCVKDGLITTHLHGSLDARTLAGARRVFAFLLAYCPEALDKVSAEDRAQQLVTLEVNGEKFVIYDIGMRMLEPRELYRCQSFPDSYVIDFSVKGRPLSKAAQVRMCGNSVPPALVKAIISELFSQAQQQAAD</sequence>
<dbReference type="REBASE" id="57682">
    <property type="entry name" value="M.Dpe19664ORF1568P"/>
</dbReference>
<keyword evidence="8" id="KW-1185">Reference proteome</keyword>
<keyword evidence="5" id="KW-0680">Restriction system</keyword>
<evidence type="ECO:0000256" key="2">
    <source>
        <dbReference type="ARBA" id="ARBA00022603"/>
    </source>
</evidence>
<dbReference type="InterPro" id="IPR029063">
    <property type="entry name" value="SAM-dependent_MTases_sf"/>
</dbReference>
<dbReference type="HOGENOM" id="CLU_014695_0_0_0"/>
<comment type="similarity">
    <text evidence="6">Belongs to the class I-like SAM-binding methyltransferase superfamily. C5-methyltransferase family.</text>
</comment>
<evidence type="ECO:0000256" key="6">
    <source>
        <dbReference type="PROSITE-ProRule" id="PRU01016"/>
    </source>
</evidence>
<evidence type="ECO:0000256" key="4">
    <source>
        <dbReference type="ARBA" id="ARBA00022691"/>
    </source>
</evidence>
<dbReference type="InterPro" id="IPR031303">
    <property type="entry name" value="C5_meth_CS"/>
</dbReference>
<keyword evidence="4 6" id="KW-0949">S-adenosyl-L-methionine</keyword>
<organism evidence="7 8">
    <name type="scientific">Deinococcus peraridilitoris (strain DSM 19664 / LMG 22246 / CIP 109416 / KR-200)</name>
    <dbReference type="NCBI Taxonomy" id="937777"/>
    <lineage>
        <taxon>Bacteria</taxon>
        <taxon>Thermotogati</taxon>
        <taxon>Deinococcota</taxon>
        <taxon>Deinococci</taxon>
        <taxon>Deinococcales</taxon>
        <taxon>Deinococcaceae</taxon>
        <taxon>Deinococcus</taxon>
    </lineage>
</organism>
<dbReference type="PANTHER" id="PTHR10629:SF52">
    <property type="entry name" value="DNA (CYTOSINE-5)-METHYLTRANSFERASE 1"/>
    <property type="match status" value="1"/>
</dbReference>
<dbReference type="InterPro" id="IPR050390">
    <property type="entry name" value="C5-Methyltransferase"/>
</dbReference>
<dbReference type="GO" id="GO:0003886">
    <property type="term" value="F:DNA (cytosine-5-)-methyltransferase activity"/>
    <property type="evidence" value="ECO:0007669"/>
    <property type="project" value="UniProtKB-EC"/>
</dbReference>
<keyword evidence="2 6" id="KW-0489">Methyltransferase</keyword>
<dbReference type="Gene3D" id="3.90.120.10">
    <property type="entry name" value="DNA Methylase, subunit A, domain 2"/>
    <property type="match status" value="1"/>
</dbReference>
<dbReference type="SUPFAM" id="SSF53335">
    <property type="entry name" value="S-adenosyl-L-methionine-dependent methyltransferases"/>
    <property type="match status" value="1"/>
</dbReference>
<dbReference type="GO" id="GO:0009307">
    <property type="term" value="P:DNA restriction-modification system"/>
    <property type="evidence" value="ECO:0007669"/>
    <property type="project" value="UniProtKB-KW"/>
</dbReference>
<dbReference type="PANTHER" id="PTHR10629">
    <property type="entry name" value="CYTOSINE-SPECIFIC METHYLTRANSFERASE"/>
    <property type="match status" value="1"/>
</dbReference>
<dbReference type="Pfam" id="PF00145">
    <property type="entry name" value="DNA_methylase"/>
    <property type="match status" value="3"/>
</dbReference>
<dbReference type="GO" id="GO:0032259">
    <property type="term" value="P:methylation"/>
    <property type="evidence" value="ECO:0007669"/>
    <property type="project" value="UniProtKB-KW"/>
</dbReference>
<keyword evidence="3 6" id="KW-0808">Transferase</keyword>
<dbReference type="GO" id="GO:0044027">
    <property type="term" value="P:negative regulation of gene expression via chromosomal CpG island methylation"/>
    <property type="evidence" value="ECO:0007669"/>
    <property type="project" value="TreeGrafter"/>
</dbReference>
<evidence type="ECO:0000313" key="7">
    <source>
        <dbReference type="EMBL" id="AFZ67109.1"/>
    </source>
</evidence>
<evidence type="ECO:0000256" key="5">
    <source>
        <dbReference type="ARBA" id="ARBA00022747"/>
    </source>
</evidence>
<dbReference type="PROSITE" id="PS00095">
    <property type="entry name" value="C5_MTASE_2"/>
    <property type="match status" value="1"/>
</dbReference>
<accession>L0A0Z3</accession>
<protein>
    <recommendedName>
        <fullName evidence="1">DNA (cytosine-5-)-methyltransferase</fullName>
        <ecNumber evidence="1">2.1.1.37</ecNumber>
    </recommendedName>
</protein>
<dbReference type="Proteomes" id="UP000010467">
    <property type="component" value="Chromosome"/>
</dbReference>
<feature type="active site" evidence="6">
    <location>
        <position position="102"/>
    </location>
</feature>
<dbReference type="GO" id="GO:0003677">
    <property type="term" value="F:DNA binding"/>
    <property type="evidence" value="ECO:0007669"/>
    <property type="project" value="TreeGrafter"/>
</dbReference>
<reference evidence="8" key="1">
    <citation type="submission" date="2012-03" db="EMBL/GenBank/DDBJ databases">
        <title>Complete sequence of chromosome of Deinococcus peraridilitoris DSM 19664.</title>
        <authorList>
            <person name="Lucas S."/>
            <person name="Copeland A."/>
            <person name="Lapidus A."/>
            <person name="Glavina del Rio T."/>
            <person name="Dalin E."/>
            <person name="Tice H."/>
            <person name="Bruce D."/>
            <person name="Goodwin L."/>
            <person name="Pitluck S."/>
            <person name="Peters L."/>
            <person name="Mikhailova N."/>
            <person name="Lu M."/>
            <person name="Kyrpides N."/>
            <person name="Mavromatis K."/>
            <person name="Ivanova N."/>
            <person name="Brettin T."/>
            <person name="Detter J.C."/>
            <person name="Han C."/>
            <person name="Larimer F."/>
            <person name="Land M."/>
            <person name="Hauser L."/>
            <person name="Markowitz V."/>
            <person name="Cheng J.-F."/>
            <person name="Hugenholtz P."/>
            <person name="Woyke T."/>
            <person name="Wu D."/>
            <person name="Pukall R."/>
            <person name="Steenblock K."/>
            <person name="Brambilla E."/>
            <person name="Klenk H.-P."/>
            <person name="Eisen J.A."/>
        </authorList>
    </citation>
    <scope>NUCLEOTIDE SEQUENCE [LARGE SCALE GENOMIC DNA]</scope>
    <source>
        <strain evidence="8">DSM 19664 / LMG 22246 / CIP 109416 / KR-200</strain>
    </source>
</reference>
<dbReference type="AlphaFoldDB" id="L0A0Z3"/>
<dbReference type="OrthoDB" id="9813719at2"/>
<evidence type="ECO:0000313" key="8">
    <source>
        <dbReference type="Proteomes" id="UP000010467"/>
    </source>
</evidence>
<proteinExistence type="inferred from homology"/>
<dbReference type="KEGG" id="dpd:Deipe_1568"/>
<dbReference type="InterPro" id="IPR001525">
    <property type="entry name" value="C5_MeTfrase"/>
</dbReference>
<dbReference type="PRINTS" id="PR00105">
    <property type="entry name" value="C5METTRFRASE"/>
</dbReference>
<evidence type="ECO:0000256" key="3">
    <source>
        <dbReference type="ARBA" id="ARBA00022679"/>
    </source>
</evidence>
<dbReference type="eggNOG" id="COG0270">
    <property type="taxonomic scope" value="Bacteria"/>
</dbReference>
<dbReference type="EMBL" id="CP003382">
    <property type="protein sequence ID" value="AFZ67109.1"/>
    <property type="molecule type" value="Genomic_DNA"/>
</dbReference>
<evidence type="ECO:0000256" key="1">
    <source>
        <dbReference type="ARBA" id="ARBA00011975"/>
    </source>
</evidence>